<keyword evidence="2" id="KW-1185">Reference proteome</keyword>
<reference evidence="1" key="1">
    <citation type="submission" date="2021-06" db="EMBL/GenBank/DDBJ databases">
        <authorList>
            <person name="Kallberg Y."/>
            <person name="Tangrot J."/>
            <person name="Rosling A."/>
        </authorList>
    </citation>
    <scope>NUCLEOTIDE SEQUENCE</scope>
    <source>
        <strain evidence="1">MA453B</strain>
    </source>
</reference>
<organism evidence="1 2">
    <name type="scientific">Dentiscutata erythropus</name>
    <dbReference type="NCBI Taxonomy" id="1348616"/>
    <lineage>
        <taxon>Eukaryota</taxon>
        <taxon>Fungi</taxon>
        <taxon>Fungi incertae sedis</taxon>
        <taxon>Mucoromycota</taxon>
        <taxon>Glomeromycotina</taxon>
        <taxon>Glomeromycetes</taxon>
        <taxon>Diversisporales</taxon>
        <taxon>Gigasporaceae</taxon>
        <taxon>Dentiscutata</taxon>
    </lineage>
</organism>
<dbReference type="Proteomes" id="UP000789405">
    <property type="component" value="Unassembled WGS sequence"/>
</dbReference>
<protein>
    <submittedName>
        <fullName evidence="1">25900_t:CDS:1</fullName>
    </submittedName>
</protein>
<sequence length="131" mass="15068">FVEQMVNLLKPFEEITKHICGSSYPTLNLVYPYIRILKNKFASISEEGESLESWLDLIYSLEKLDTTDESSLSSDNEANIPSAGNRQQWQYTYRSVYRQYLPPANCSGLLEKARAAIFLSLDELWSISDEM</sequence>
<dbReference type="EMBL" id="CAJVPY010030640">
    <property type="protein sequence ID" value="CAG8795647.1"/>
    <property type="molecule type" value="Genomic_DNA"/>
</dbReference>
<dbReference type="OrthoDB" id="2447337at2759"/>
<feature type="non-terminal residue" evidence="1">
    <location>
        <position position="131"/>
    </location>
</feature>
<evidence type="ECO:0000313" key="1">
    <source>
        <dbReference type="EMBL" id="CAG8795647.1"/>
    </source>
</evidence>
<gene>
    <name evidence="1" type="ORF">DERYTH_LOCUS22321</name>
</gene>
<proteinExistence type="predicted"/>
<evidence type="ECO:0000313" key="2">
    <source>
        <dbReference type="Proteomes" id="UP000789405"/>
    </source>
</evidence>
<accession>A0A9N9JTR6</accession>
<dbReference type="AlphaFoldDB" id="A0A9N9JTR6"/>
<comment type="caution">
    <text evidence="1">The sequence shown here is derived from an EMBL/GenBank/DDBJ whole genome shotgun (WGS) entry which is preliminary data.</text>
</comment>
<name>A0A9N9JTR6_9GLOM</name>